<feature type="region of interest" description="Disordered" evidence="1">
    <location>
        <begin position="1"/>
        <end position="123"/>
    </location>
</feature>
<dbReference type="Proteomes" id="UP000652219">
    <property type="component" value="Unassembled WGS sequence"/>
</dbReference>
<feature type="compositionally biased region" description="Basic and acidic residues" evidence="1">
    <location>
        <begin position="52"/>
        <end position="62"/>
    </location>
</feature>
<accession>A0A8H6IMJ5</accession>
<protein>
    <submittedName>
        <fullName evidence="2">Uncharacterized protein</fullName>
    </submittedName>
</protein>
<proteinExistence type="predicted"/>
<evidence type="ECO:0000256" key="1">
    <source>
        <dbReference type="SAM" id="MobiDB-lite"/>
    </source>
</evidence>
<gene>
    <name evidence="2" type="ORF">CSOJ01_15820</name>
</gene>
<reference evidence="2 3" key="1">
    <citation type="journal article" date="2020" name="Phytopathology">
        <title>Genome Sequence Resources of Colletotrichum truncatum, C. plurivorum, C. musicola, and C. sojae: Four Species Pathogenic to Soybean (Glycine max).</title>
        <authorList>
            <person name="Rogerio F."/>
            <person name="Boufleur T.R."/>
            <person name="Ciampi-Guillardi M."/>
            <person name="Sukno S.A."/>
            <person name="Thon M.R."/>
            <person name="Massola Junior N.S."/>
            <person name="Baroncelli R."/>
        </authorList>
    </citation>
    <scope>NUCLEOTIDE SEQUENCE [LARGE SCALE GENOMIC DNA]</scope>
    <source>
        <strain evidence="2 3">LFN0009</strain>
    </source>
</reference>
<name>A0A8H6IMJ5_9PEZI</name>
<dbReference type="EMBL" id="WIGN01000781">
    <property type="protein sequence ID" value="KAF6784010.1"/>
    <property type="molecule type" value="Genomic_DNA"/>
</dbReference>
<comment type="caution">
    <text evidence="2">The sequence shown here is derived from an EMBL/GenBank/DDBJ whole genome shotgun (WGS) entry which is preliminary data.</text>
</comment>
<organism evidence="2 3">
    <name type="scientific">Colletotrichum sojae</name>
    <dbReference type="NCBI Taxonomy" id="2175907"/>
    <lineage>
        <taxon>Eukaryota</taxon>
        <taxon>Fungi</taxon>
        <taxon>Dikarya</taxon>
        <taxon>Ascomycota</taxon>
        <taxon>Pezizomycotina</taxon>
        <taxon>Sordariomycetes</taxon>
        <taxon>Hypocreomycetidae</taxon>
        <taxon>Glomerellales</taxon>
        <taxon>Glomerellaceae</taxon>
        <taxon>Colletotrichum</taxon>
        <taxon>Colletotrichum orchidearum species complex</taxon>
    </lineage>
</organism>
<dbReference type="AlphaFoldDB" id="A0A8H6IMJ5"/>
<sequence length="123" mass="13132">MAPDLKRKEPPTDEAQPRAGSRPKLQSDTAAAIAPEEQHTPVQPVDASESQNEPKEPQDGQHKSGVNLGLETNEDSKSGDPPPEDATTVQEGQSLTEASSLRSSVHSSGTPGRRLNVQWAPTF</sequence>
<feature type="compositionally biased region" description="Basic and acidic residues" evidence="1">
    <location>
        <begin position="1"/>
        <end position="11"/>
    </location>
</feature>
<evidence type="ECO:0000313" key="3">
    <source>
        <dbReference type="Proteomes" id="UP000652219"/>
    </source>
</evidence>
<feature type="non-terminal residue" evidence="2">
    <location>
        <position position="123"/>
    </location>
</feature>
<evidence type="ECO:0000313" key="2">
    <source>
        <dbReference type="EMBL" id="KAF6784010.1"/>
    </source>
</evidence>
<feature type="compositionally biased region" description="Polar residues" evidence="1">
    <location>
        <begin position="87"/>
        <end position="110"/>
    </location>
</feature>
<keyword evidence="3" id="KW-1185">Reference proteome</keyword>